<accession>A0A926DQD1</accession>
<proteinExistence type="predicted"/>
<keyword evidence="2" id="KW-1185">Reference proteome</keyword>
<sequence length="198" mass="22942">MWIRGGLVAGEHFATLELLINDWAWNWYADSDFIMMELGSIIYTVVGDDGKTYYTYTEPIIGEPHHVDFNELKGTYPEDRYVGAIHAHPQGGGLSNDDKNYADYHNSVIYSVEFNPGDGKIKIYGYGAGGEQVVENEDTPIRYLNDGQRQWMYDHYSNYGNIWYAHRSACKANKAKTCKYWMDWKPDIWKAAKDKRKR</sequence>
<dbReference type="Proteomes" id="UP000611762">
    <property type="component" value="Unassembled WGS sequence"/>
</dbReference>
<name>A0A926DQD1_9FIRM</name>
<protein>
    <submittedName>
        <fullName evidence="1">Uncharacterized protein</fullName>
    </submittedName>
</protein>
<evidence type="ECO:0000313" key="1">
    <source>
        <dbReference type="EMBL" id="MBC8541899.1"/>
    </source>
</evidence>
<reference evidence="1" key="1">
    <citation type="submission" date="2020-08" db="EMBL/GenBank/DDBJ databases">
        <title>Genome public.</title>
        <authorList>
            <person name="Liu C."/>
            <person name="Sun Q."/>
        </authorList>
    </citation>
    <scope>NUCLEOTIDE SEQUENCE</scope>
    <source>
        <strain evidence="1">H8</strain>
    </source>
</reference>
<dbReference type="EMBL" id="JACRSU010000010">
    <property type="protein sequence ID" value="MBC8541899.1"/>
    <property type="molecule type" value="Genomic_DNA"/>
</dbReference>
<evidence type="ECO:0000313" key="2">
    <source>
        <dbReference type="Proteomes" id="UP000611762"/>
    </source>
</evidence>
<gene>
    <name evidence="1" type="ORF">H8698_13070</name>
</gene>
<comment type="caution">
    <text evidence="1">The sequence shown here is derived from an EMBL/GenBank/DDBJ whole genome shotgun (WGS) entry which is preliminary data.</text>
</comment>
<organism evidence="1 2">
    <name type="scientific">Congzhengia minquanensis</name>
    <dbReference type="NCBI Taxonomy" id="2763657"/>
    <lineage>
        <taxon>Bacteria</taxon>
        <taxon>Bacillati</taxon>
        <taxon>Bacillota</taxon>
        <taxon>Clostridia</taxon>
        <taxon>Eubacteriales</taxon>
        <taxon>Oscillospiraceae</taxon>
        <taxon>Congzhengia</taxon>
    </lineage>
</organism>
<dbReference type="AlphaFoldDB" id="A0A926DQD1"/>